<organism evidence="2 3">
    <name type="scientific">Dreissena polymorpha</name>
    <name type="common">Zebra mussel</name>
    <name type="synonym">Mytilus polymorpha</name>
    <dbReference type="NCBI Taxonomy" id="45954"/>
    <lineage>
        <taxon>Eukaryota</taxon>
        <taxon>Metazoa</taxon>
        <taxon>Spiralia</taxon>
        <taxon>Lophotrochozoa</taxon>
        <taxon>Mollusca</taxon>
        <taxon>Bivalvia</taxon>
        <taxon>Autobranchia</taxon>
        <taxon>Heteroconchia</taxon>
        <taxon>Euheterodonta</taxon>
        <taxon>Imparidentia</taxon>
        <taxon>Neoheterodontei</taxon>
        <taxon>Myida</taxon>
        <taxon>Dreissenoidea</taxon>
        <taxon>Dreissenidae</taxon>
        <taxon>Dreissena</taxon>
    </lineage>
</organism>
<feature type="compositionally biased region" description="Basic and acidic residues" evidence="1">
    <location>
        <begin position="440"/>
        <end position="452"/>
    </location>
</feature>
<feature type="compositionally biased region" description="Basic residues" evidence="1">
    <location>
        <begin position="388"/>
        <end position="399"/>
    </location>
</feature>
<dbReference type="AlphaFoldDB" id="A0A9D4DEU9"/>
<dbReference type="InterPro" id="IPR031440">
    <property type="entry name" value="DUF4670"/>
</dbReference>
<feature type="compositionally biased region" description="Basic residues" evidence="1">
    <location>
        <begin position="412"/>
        <end position="421"/>
    </location>
</feature>
<keyword evidence="3" id="KW-1185">Reference proteome</keyword>
<dbReference type="Pfam" id="PF15709">
    <property type="entry name" value="DUF4670"/>
    <property type="match status" value="1"/>
</dbReference>
<feature type="non-terminal residue" evidence="2">
    <location>
        <position position="1"/>
    </location>
</feature>
<feature type="region of interest" description="Disordered" evidence="1">
    <location>
        <begin position="57"/>
        <end position="96"/>
    </location>
</feature>
<dbReference type="PANTHER" id="PTHR21937:SF5">
    <property type="entry name" value="GENE 973-RELATED"/>
    <property type="match status" value="1"/>
</dbReference>
<proteinExistence type="predicted"/>
<reference evidence="2" key="1">
    <citation type="journal article" date="2019" name="bioRxiv">
        <title>The Genome of the Zebra Mussel, Dreissena polymorpha: A Resource for Invasive Species Research.</title>
        <authorList>
            <person name="McCartney M.A."/>
            <person name="Auch B."/>
            <person name="Kono T."/>
            <person name="Mallez S."/>
            <person name="Zhang Y."/>
            <person name="Obille A."/>
            <person name="Becker A."/>
            <person name="Abrahante J.E."/>
            <person name="Garbe J."/>
            <person name="Badalamenti J.P."/>
            <person name="Herman A."/>
            <person name="Mangelson H."/>
            <person name="Liachko I."/>
            <person name="Sullivan S."/>
            <person name="Sone E.D."/>
            <person name="Koren S."/>
            <person name="Silverstein K.A.T."/>
            <person name="Beckman K.B."/>
            <person name="Gohl D.M."/>
        </authorList>
    </citation>
    <scope>NUCLEOTIDE SEQUENCE</scope>
    <source>
        <strain evidence="2">Duluth1</strain>
        <tissue evidence="2">Whole animal</tissue>
    </source>
</reference>
<name>A0A9D4DEU9_DREPO</name>
<comment type="caution">
    <text evidence="2">The sequence shown here is derived from an EMBL/GenBank/DDBJ whole genome shotgun (WGS) entry which is preliminary data.</text>
</comment>
<sequence length="779" mass="88211">GSLIDGDVASGKGSIVYGPDGEVIKVGEAIKLSARQYETGVQDIHDANVLPPAMIDASEESDTEAPDVWKSQRPRSGRRSDQSILRRRESPRSQVTEQDIIDKLTSHASQIADSVLSLNDAGQVLEEDIRTVIQEVMKATKRKSAGPTVAEYRAKIKGNLLTALAKATGINQEDIPGDAEIDPDLLDQLAKDSLKPEDIEIVHDAESGRSFIRSRNRMIKEAMGGVEKGHIYQPAKNTDGKRVSIPTERKPQDIGEIDVVNYGQEKQPSDKAVSERTASEKAPSEVGSKKTMSVAGKADDSKSLKSAFSSKGVDEGDLSQALADLEKTGSPVKSSEAISLKSGKSDDKKSKVSEKKKDDFVVAAAVDHTKENTKIYGMGPSAAPKAPKPARKPKPKKAAASKPAPAKEGKAKGGKKGKGKKKKEEVEKEPATAVEAVSPVKEKTPDVPREPTPKPVTPETEKSESPKPYNSDDEEDYIIVRDETMSPEVPVDTGLNITTSVEEEPEEILSATEGETEDMSEADKLRMISNREARNAKRAAAAEKRRQEVERKRREREEQIKREKEEQERQEKLKIELEEQRKRKEEERRLKAEQEEQEAANQMNEELEKQKREKAEQERERRRKEEYARKLEEMKKRHEEEEKKRQEEAERKALEEEERRKAEEEMMAKMAEEERIEYERKKKEEEEERKRLEEEEKRRREEEAQKAIEEARRLAEEMARKQAELEARLRFNRSLQLESEGMEHTQDITRAFVFSYYELLAWLGLNVEEFDLLKLHQYS</sequence>
<feature type="compositionally biased region" description="Basic and acidic residues" evidence="1">
    <location>
        <begin position="78"/>
        <end position="91"/>
    </location>
</feature>
<evidence type="ECO:0000256" key="1">
    <source>
        <dbReference type="SAM" id="MobiDB-lite"/>
    </source>
</evidence>
<feature type="region of interest" description="Disordered" evidence="1">
    <location>
        <begin position="228"/>
        <end position="706"/>
    </location>
</feature>
<feature type="compositionally biased region" description="Basic and acidic residues" evidence="1">
    <location>
        <begin position="521"/>
        <end position="594"/>
    </location>
</feature>
<dbReference type="PANTHER" id="PTHR21937">
    <property type="entry name" value="CCDC66 DOMAIN-CONTAINING PROTEIN"/>
    <property type="match status" value="1"/>
</dbReference>
<dbReference type="EMBL" id="JAIWYP010000010">
    <property type="protein sequence ID" value="KAH3747693.1"/>
    <property type="molecule type" value="Genomic_DNA"/>
</dbReference>
<accession>A0A9D4DEU9</accession>
<protein>
    <submittedName>
        <fullName evidence="2">Uncharacterized protein</fullName>
    </submittedName>
</protein>
<gene>
    <name evidence="2" type="ORF">DPMN_182122</name>
</gene>
<feature type="compositionally biased region" description="Basic and acidic residues" evidence="1">
    <location>
        <begin position="606"/>
        <end position="706"/>
    </location>
</feature>
<dbReference type="Proteomes" id="UP000828390">
    <property type="component" value="Unassembled WGS sequence"/>
</dbReference>
<feature type="compositionally biased region" description="Basic and acidic residues" evidence="1">
    <location>
        <begin position="267"/>
        <end position="283"/>
    </location>
</feature>
<feature type="compositionally biased region" description="Basic and acidic residues" evidence="1">
    <location>
        <begin position="238"/>
        <end position="253"/>
    </location>
</feature>
<feature type="compositionally biased region" description="Basic and acidic residues" evidence="1">
    <location>
        <begin position="343"/>
        <end position="360"/>
    </location>
</feature>
<reference evidence="2" key="2">
    <citation type="submission" date="2020-11" db="EMBL/GenBank/DDBJ databases">
        <authorList>
            <person name="McCartney M.A."/>
            <person name="Auch B."/>
            <person name="Kono T."/>
            <person name="Mallez S."/>
            <person name="Becker A."/>
            <person name="Gohl D.M."/>
            <person name="Silverstein K.A.T."/>
            <person name="Koren S."/>
            <person name="Bechman K.B."/>
            <person name="Herman A."/>
            <person name="Abrahante J.E."/>
            <person name="Garbe J."/>
        </authorList>
    </citation>
    <scope>NUCLEOTIDE SEQUENCE</scope>
    <source>
        <strain evidence="2">Duluth1</strain>
        <tissue evidence="2">Whole animal</tissue>
    </source>
</reference>
<evidence type="ECO:0000313" key="2">
    <source>
        <dbReference type="EMBL" id="KAH3747693.1"/>
    </source>
</evidence>
<evidence type="ECO:0000313" key="3">
    <source>
        <dbReference type="Proteomes" id="UP000828390"/>
    </source>
</evidence>